<comment type="caution">
    <text evidence="2">The sequence shown here is derived from an EMBL/GenBank/DDBJ whole genome shotgun (WGS) entry which is preliminary data.</text>
</comment>
<protein>
    <submittedName>
        <fullName evidence="2">Uncharacterized protein</fullName>
    </submittedName>
</protein>
<organism evidence="2 3">
    <name type="scientific">Synaphobranchus kaupii</name>
    <name type="common">Kaup's arrowtooth eel</name>
    <dbReference type="NCBI Taxonomy" id="118154"/>
    <lineage>
        <taxon>Eukaryota</taxon>
        <taxon>Metazoa</taxon>
        <taxon>Chordata</taxon>
        <taxon>Craniata</taxon>
        <taxon>Vertebrata</taxon>
        <taxon>Euteleostomi</taxon>
        <taxon>Actinopterygii</taxon>
        <taxon>Neopterygii</taxon>
        <taxon>Teleostei</taxon>
        <taxon>Anguilliformes</taxon>
        <taxon>Synaphobranchidae</taxon>
        <taxon>Synaphobranchus</taxon>
    </lineage>
</organism>
<proteinExistence type="predicted"/>
<sequence length="95" mass="10806">MNRSREDPKSADRSMFRSRVARLPRRLPERSVRAPVSGARSAGPAGRSQSEASSFQYGADHAKCRREEGSQSQGMQCERWVERWWSCPQAGWEHG</sequence>
<feature type="compositionally biased region" description="Basic and acidic residues" evidence="1">
    <location>
        <begin position="1"/>
        <end position="15"/>
    </location>
</feature>
<accession>A0A9Q1FWC4</accession>
<feature type="region of interest" description="Disordered" evidence="1">
    <location>
        <begin position="1"/>
        <end position="72"/>
    </location>
</feature>
<feature type="compositionally biased region" description="Polar residues" evidence="1">
    <location>
        <begin position="47"/>
        <end position="56"/>
    </location>
</feature>
<evidence type="ECO:0000313" key="3">
    <source>
        <dbReference type="Proteomes" id="UP001152622"/>
    </source>
</evidence>
<dbReference type="AlphaFoldDB" id="A0A9Q1FWC4"/>
<name>A0A9Q1FWC4_SYNKA</name>
<feature type="compositionally biased region" description="Basic and acidic residues" evidence="1">
    <location>
        <begin position="60"/>
        <end position="69"/>
    </location>
</feature>
<evidence type="ECO:0000313" key="2">
    <source>
        <dbReference type="EMBL" id="KAJ8368443.1"/>
    </source>
</evidence>
<reference evidence="2" key="1">
    <citation type="journal article" date="2023" name="Science">
        <title>Genome structures resolve the early diversification of teleost fishes.</title>
        <authorList>
            <person name="Parey E."/>
            <person name="Louis A."/>
            <person name="Montfort J."/>
            <person name="Bouchez O."/>
            <person name="Roques C."/>
            <person name="Iampietro C."/>
            <person name="Lluch J."/>
            <person name="Castinel A."/>
            <person name="Donnadieu C."/>
            <person name="Desvignes T."/>
            <person name="Floi Bucao C."/>
            <person name="Jouanno E."/>
            <person name="Wen M."/>
            <person name="Mejri S."/>
            <person name="Dirks R."/>
            <person name="Jansen H."/>
            <person name="Henkel C."/>
            <person name="Chen W.J."/>
            <person name="Zahm M."/>
            <person name="Cabau C."/>
            <person name="Klopp C."/>
            <person name="Thompson A.W."/>
            <person name="Robinson-Rechavi M."/>
            <person name="Braasch I."/>
            <person name="Lecointre G."/>
            <person name="Bobe J."/>
            <person name="Postlethwait J.H."/>
            <person name="Berthelot C."/>
            <person name="Roest Crollius H."/>
            <person name="Guiguen Y."/>
        </authorList>
    </citation>
    <scope>NUCLEOTIDE SEQUENCE</scope>
    <source>
        <strain evidence="2">WJC10195</strain>
    </source>
</reference>
<dbReference type="Proteomes" id="UP001152622">
    <property type="component" value="Chromosome 3"/>
</dbReference>
<gene>
    <name evidence="2" type="ORF">SKAU_G00084710</name>
</gene>
<keyword evidence="3" id="KW-1185">Reference proteome</keyword>
<dbReference type="EMBL" id="JAINUF010000003">
    <property type="protein sequence ID" value="KAJ8368443.1"/>
    <property type="molecule type" value="Genomic_DNA"/>
</dbReference>
<evidence type="ECO:0000256" key="1">
    <source>
        <dbReference type="SAM" id="MobiDB-lite"/>
    </source>
</evidence>